<comment type="caution">
    <text evidence="1">The sequence shown here is derived from an EMBL/GenBank/DDBJ whole genome shotgun (WGS) entry which is preliminary data.</text>
</comment>
<organism evidence="1 2">
    <name type="scientific">Hesseltinella vesiculosa</name>
    <dbReference type="NCBI Taxonomy" id="101127"/>
    <lineage>
        <taxon>Eukaryota</taxon>
        <taxon>Fungi</taxon>
        <taxon>Fungi incertae sedis</taxon>
        <taxon>Mucoromycota</taxon>
        <taxon>Mucoromycotina</taxon>
        <taxon>Mucoromycetes</taxon>
        <taxon>Mucorales</taxon>
        <taxon>Cunninghamellaceae</taxon>
        <taxon>Hesseltinella</taxon>
    </lineage>
</organism>
<dbReference type="InterPro" id="IPR015915">
    <property type="entry name" value="Kelch-typ_b-propeller"/>
</dbReference>
<dbReference type="SUPFAM" id="SSF50965">
    <property type="entry name" value="Galactose oxidase, central domain"/>
    <property type="match status" value="1"/>
</dbReference>
<dbReference type="EMBL" id="MCGT01000005">
    <property type="protein sequence ID" value="ORX59564.1"/>
    <property type="molecule type" value="Genomic_DNA"/>
</dbReference>
<dbReference type="OrthoDB" id="2363417at2759"/>
<evidence type="ECO:0000313" key="1">
    <source>
        <dbReference type="EMBL" id="ORX59564.1"/>
    </source>
</evidence>
<dbReference type="InterPro" id="IPR011043">
    <property type="entry name" value="Gal_Oxase/kelch_b-propeller"/>
</dbReference>
<proteinExistence type="predicted"/>
<gene>
    <name evidence="1" type="ORF">DM01DRAFT_1188474</name>
</gene>
<sequence length="234" mass="25558">MIQIFDYVAASWIAPPANSNGLNGYSRYSHTSTLTQDGSAVYLLGGWLLNLYNASDAHWLMNANEIWAYDMKSYQWKNITATSTSNVEARWHHTAIAVPNTTWIILYGGYSMVGWSVIPLQSKNQTQTLMIYDWSDNSYKFPNLTNLYYGPPDSQENSGFLYTDPSTKKNYAVYFLGSRNPAVGNPLTSILDISIPTQMTWILNGTSSSSSSSLSGGAIAGIAVGSIAGGVSDS</sequence>
<dbReference type="Gene3D" id="2.120.10.80">
    <property type="entry name" value="Kelch-type beta propeller"/>
    <property type="match status" value="1"/>
</dbReference>
<dbReference type="Proteomes" id="UP000242146">
    <property type="component" value="Unassembled WGS sequence"/>
</dbReference>
<dbReference type="AlphaFoldDB" id="A0A1X2GR86"/>
<protein>
    <recommendedName>
        <fullName evidence="3">Galactose oxidase</fullName>
    </recommendedName>
</protein>
<evidence type="ECO:0000313" key="2">
    <source>
        <dbReference type="Proteomes" id="UP000242146"/>
    </source>
</evidence>
<name>A0A1X2GR86_9FUNG</name>
<evidence type="ECO:0008006" key="3">
    <source>
        <dbReference type="Google" id="ProtNLM"/>
    </source>
</evidence>
<accession>A0A1X2GR86</accession>
<keyword evidence="2" id="KW-1185">Reference proteome</keyword>
<reference evidence="1 2" key="1">
    <citation type="submission" date="2016-07" db="EMBL/GenBank/DDBJ databases">
        <title>Pervasive Adenine N6-methylation of Active Genes in Fungi.</title>
        <authorList>
            <consortium name="DOE Joint Genome Institute"/>
            <person name="Mondo S.J."/>
            <person name="Dannebaum R.O."/>
            <person name="Kuo R.C."/>
            <person name="Labutti K."/>
            <person name="Haridas S."/>
            <person name="Kuo A."/>
            <person name="Salamov A."/>
            <person name="Ahrendt S.R."/>
            <person name="Lipzen A."/>
            <person name="Sullivan W."/>
            <person name="Andreopoulos W.B."/>
            <person name="Clum A."/>
            <person name="Lindquist E."/>
            <person name="Daum C."/>
            <person name="Ramamoorthy G.K."/>
            <person name="Gryganskyi A."/>
            <person name="Culley D."/>
            <person name="Magnuson J.K."/>
            <person name="James T.Y."/>
            <person name="O'Malley M.A."/>
            <person name="Stajich J.E."/>
            <person name="Spatafora J.W."/>
            <person name="Visel A."/>
            <person name="Grigoriev I.V."/>
        </authorList>
    </citation>
    <scope>NUCLEOTIDE SEQUENCE [LARGE SCALE GENOMIC DNA]</scope>
    <source>
        <strain evidence="1 2">NRRL 3301</strain>
    </source>
</reference>